<dbReference type="InterPro" id="IPR050330">
    <property type="entry name" value="Bact_OuterMem_StrucFunc"/>
</dbReference>
<keyword evidence="8" id="KW-0969">Cilium</keyword>
<sequence>MKHQLTVLVYALALTACADHAARERLGIEDATLLQTGFGATQDEAAGAVNAQWVSAYAPIASSSTALVSLQTRLDRLPGDKNGYFHAKAQCWINAAQQARQAGDHWGFVEEAIGQAATITLSLENGTPLSAANPALRTVSTVRPDLWTIVNTIKSDPAVARCPQAQPPLACAEVELTQAGHEAWRRSFTNAEKHLPEVQDNLRQAAERALQCEQSVQTPASAQGPAPAPAARSQQKITLKADSLFRFNGGDEAAILAAGKRQLDEVATDLKTVPAQHELKITGYADRLGDKSYNLGLSQQRARTVERYLRTHGVSLPMTAQGRGSANPLVDCRWAKRAVLRRCLAPNRRVEIELVAARS</sequence>
<keyword evidence="8" id="KW-0966">Cell projection</keyword>
<dbReference type="InterPro" id="IPR006665">
    <property type="entry name" value="OmpA-like"/>
</dbReference>
<gene>
    <name evidence="8" type="ORF">CJU94_29125</name>
</gene>
<keyword evidence="6" id="KW-0732">Signal</keyword>
<dbReference type="PROSITE" id="PS51257">
    <property type="entry name" value="PROKAR_LIPOPROTEIN"/>
    <property type="match status" value="1"/>
</dbReference>
<accession>A0A248VUI0</accession>
<dbReference type="AlphaFoldDB" id="A0A248VUI0"/>
<dbReference type="Gene3D" id="3.30.1330.60">
    <property type="entry name" value="OmpA-like domain"/>
    <property type="match status" value="1"/>
</dbReference>
<keyword evidence="2 4" id="KW-0472">Membrane</keyword>
<keyword evidence="8" id="KW-0282">Flagellum</keyword>
<evidence type="ECO:0000259" key="7">
    <source>
        <dbReference type="PROSITE" id="PS51123"/>
    </source>
</evidence>
<evidence type="ECO:0000313" key="9">
    <source>
        <dbReference type="Proteomes" id="UP000215158"/>
    </source>
</evidence>
<dbReference type="EMBL" id="CP022990">
    <property type="protein sequence ID" value="ASW02172.1"/>
    <property type="molecule type" value="Genomic_DNA"/>
</dbReference>
<dbReference type="SUPFAM" id="SSF103088">
    <property type="entry name" value="OmpA-like"/>
    <property type="match status" value="1"/>
</dbReference>
<evidence type="ECO:0000256" key="4">
    <source>
        <dbReference type="PROSITE-ProRule" id="PRU00473"/>
    </source>
</evidence>
<dbReference type="PANTHER" id="PTHR30329">
    <property type="entry name" value="STATOR ELEMENT OF FLAGELLAR MOTOR COMPLEX"/>
    <property type="match status" value="1"/>
</dbReference>
<comment type="subcellular location">
    <subcellularLocation>
        <location evidence="1">Cell outer membrane</location>
    </subcellularLocation>
</comment>
<dbReference type="CDD" id="cd07185">
    <property type="entry name" value="OmpA_C-like"/>
    <property type="match status" value="1"/>
</dbReference>
<feature type="signal peptide" evidence="6">
    <location>
        <begin position="1"/>
        <end position="21"/>
    </location>
</feature>
<dbReference type="OrthoDB" id="5360144at2"/>
<name>A0A248VUI0_9BURK</name>
<protein>
    <submittedName>
        <fullName evidence="8">Flagellar motor protein MotB</fullName>
    </submittedName>
</protein>
<evidence type="ECO:0000256" key="1">
    <source>
        <dbReference type="ARBA" id="ARBA00004442"/>
    </source>
</evidence>
<evidence type="ECO:0000256" key="3">
    <source>
        <dbReference type="ARBA" id="ARBA00023237"/>
    </source>
</evidence>
<dbReference type="Pfam" id="PF00691">
    <property type="entry name" value="OmpA"/>
    <property type="match status" value="1"/>
</dbReference>
<proteinExistence type="predicted"/>
<feature type="region of interest" description="Disordered" evidence="5">
    <location>
        <begin position="212"/>
        <end position="234"/>
    </location>
</feature>
<dbReference type="PANTHER" id="PTHR30329:SF21">
    <property type="entry name" value="LIPOPROTEIN YIAD-RELATED"/>
    <property type="match status" value="1"/>
</dbReference>
<evidence type="ECO:0000256" key="5">
    <source>
        <dbReference type="SAM" id="MobiDB-lite"/>
    </source>
</evidence>
<evidence type="ECO:0000256" key="6">
    <source>
        <dbReference type="SAM" id="SignalP"/>
    </source>
</evidence>
<dbReference type="PRINTS" id="PR01021">
    <property type="entry name" value="OMPADOMAIN"/>
</dbReference>
<keyword evidence="9" id="KW-1185">Reference proteome</keyword>
<dbReference type="InterPro" id="IPR036737">
    <property type="entry name" value="OmpA-like_sf"/>
</dbReference>
<dbReference type="Proteomes" id="UP000215158">
    <property type="component" value="Chromosome 2"/>
</dbReference>
<dbReference type="GO" id="GO:0009279">
    <property type="term" value="C:cell outer membrane"/>
    <property type="evidence" value="ECO:0007669"/>
    <property type="project" value="UniProtKB-SubCell"/>
</dbReference>
<feature type="chain" id="PRO_5012919246" evidence="6">
    <location>
        <begin position="22"/>
        <end position="359"/>
    </location>
</feature>
<dbReference type="KEGG" id="parb:CJU94_29125"/>
<feature type="domain" description="OmpA-like" evidence="7">
    <location>
        <begin position="232"/>
        <end position="358"/>
    </location>
</feature>
<reference evidence="8 9" key="1">
    <citation type="submission" date="2017-08" db="EMBL/GenBank/DDBJ databases">
        <title>Identification and genetic characteristics of simultaneous BTEX- and naphthalene-degrading Paraburkholderia sp. BN5 isolated from petroleum-contaminated soil.</title>
        <authorList>
            <person name="Lee Y."/>
            <person name="Jeon C.O."/>
        </authorList>
    </citation>
    <scope>NUCLEOTIDE SEQUENCE [LARGE SCALE GENOMIC DNA]</scope>
    <source>
        <strain evidence="8 9">BN5</strain>
    </source>
</reference>
<organism evidence="8 9">
    <name type="scientific">Paraburkholderia aromaticivorans</name>
    <dbReference type="NCBI Taxonomy" id="2026199"/>
    <lineage>
        <taxon>Bacteria</taxon>
        <taxon>Pseudomonadati</taxon>
        <taxon>Pseudomonadota</taxon>
        <taxon>Betaproteobacteria</taxon>
        <taxon>Burkholderiales</taxon>
        <taxon>Burkholderiaceae</taxon>
        <taxon>Paraburkholderia</taxon>
    </lineage>
</organism>
<dbReference type="InterPro" id="IPR006664">
    <property type="entry name" value="OMP_bac"/>
</dbReference>
<feature type="compositionally biased region" description="Low complexity" evidence="5">
    <location>
        <begin position="217"/>
        <end position="234"/>
    </location>
</feature>
<dbReference type="RefSeq" id="WP_095422050.1">
    <property type="nucleotide sequence ID" value="NZ_CP022990.1"/>
</dbReference>
<dbReference type="PROSITE" id="PS51123">
    <property type="entry name" value="OMPA_2"/>
    <property type="match status" value="1"/>
</dbReference>
<evidence type="ECO:0000256" key="2">
    <source>
        <dbReference type="ARBA" id="ARBA00023136"/>
    </source>
</evidence>
<evidence type="ECO:0000313" key="8">
    <source>
        <dbReference type="EMBL" id="ASW02172.1"/>
    </source>
</evidence>
<keyword evidence="3" id="KW-0998">Cell outer membrane</keyword>